<organism evidence="3 4">
    <name type="scientific">Vittaforma corneae (strain ATCC 50505)</name>
    <name type="common">Microsporidian parasite</name>
    <name type="synonym">Nosema corneum</name>
    <dbReference type="NCBI Taxonomy" id="993615"/>
    <lineage>
        <taxon>Eukaryota</taxon>
        <taxon>Fungi</taxon>
        <taxon>Fungi incertae sedis</taxon>
        <taxon>Microsporidia</taxon>
        <taxon>Nosematidae</taxon>
        <taxon>Vittaforma</taxon>
    </lineage>
</organism>
<dbReference type="RefSeq" id="XP_007604278.1">
    <property type="nucleotide sequence ID" value="XM_007604216.1"/>
</dbReference>
<gene>
    <name evidence="3" type="ORF">VICG_00829</name>
</gene>
<keyword evidence="2" id="KW-0732">Signal</keyword>
<evidence type="ECO:0000313" key="4">
    <source>
        <dbReference type="Proteomes" id="UP000011082"/>
    </source>
</evidence>
<accession>L2GMY7</accession>
<evidence type="ECO:0000256" key="2">
    <source>
        <dbReference type="SAM" id="SignalP"/>
    </source>
</evidence>
<feature type="region of interest" description="Disordered" evidence="1">
    <location>
        <begin position="179"/>
        <end position="207"/>
    </location>
</feature>
<dbReference type="HOGENOM" id="CLU_500786_0_0_1"/>
<sequence length="544" mass="60836">MIGILFLIIGSGTMLEQGCLANAQNCGMLQQPTYPQSGIFNSMLSSASYPILKDRRCDQGRCMAYLFKDECDICDSKECMKQCTKKRRNEEDLIEFIKNYAESSKNNAKFDFINGDPNGYLKNIKTVTVVDKSYTGSSEDPKIVTVTMNEVKTVTVDSTASVSNEKDCKKKNKKTKEESSSSCEENKEASKKRKSGDDRKRKDRCEECRSDDKKRKDECEECIEDKCEECLDNSTEINTKHKRKKDKKKNPPFILPSLYTQSSNLLSESLSKDVTVTRILEKIKTVEKPITLFRELTTTITKEKPIINYKVTTFTDVSTKMESVTVTATKTVAINSLPQNDIDEYSSTQRTVLPPASDTSRSATNDNPLDGRILTVIKTVQATSSIEPSKASISIITVTATPETREAPAQSTTCLDIPTVLSTITIGSSIQTVSKSFSVSRAVAKGCEVTTDMQRAKHKTVCRFINVPKNFIRRKIDPSGQMGTNMAREGMPETGADKNLGLEQNAGLQRNRKGKRRTVIRTFYKTEEPQEENESVVTTTVYVR</sequence>
<dbReference type="VEuPathDB" id="MicrosporidiaDB:VICG_00829"/>
<dbReference type="OrthoDB" id="2196395at2759"/>
<feature type="chain" id="PRO_5003960014" evidence="2">
    <location>
        <begin position="22"/>
        <end position="544"/>
    </location>
</feature>
<dbReference type="STRING" id="993615.L2GMY7"/>
<evidence type="ECO:0000313" key="3">
    <source>
        <dbReference type="EMBL" id="ELA42186.1"/>
    </source>
</evidence>
<dbReference type="Proteomes" id="UP000011082">
    <property type="component" value="Unassembled WGS sequence"/>
</dbReference>
<dbReference type="AlphaFoldDB" id="L2GMY7"/>
<dbReference type="GeneID" id="19881543"/>
<dbReference type="InParanoid" id="L2GMY7"/>
<evidence type="ECO:0000256" key="1">
    <source>
        <dbReference type="SAM" id="MobiDB-lite"/>
    </source>
</evidence>
<feature type="signal peptide" evidence="2">
    <location>
        <begin position="1"/>
        <end position="21"/>
    </location>
</feature>
<reference evidence="4" key="1">
    <citation type="submission" date="2011-05" db="EMBL/GenBank/DDBJ databases">
        <title>The genome sequence of Vittaforma corneae strain ATCC 50505.</title>
        <authorList>
            <consortium name="The Broad Institute Genome Sequencing Platform"/>
            <person name="Cuomo C."/>
            <person name="Didier E."/>
            <person name="Bowers L."/>
            <person name="Young S.K."/>
            <person name="Zeng Q."/>
            <person name="Gargeya S."/>
            <person name="Fitzgerald M."/>
            <person name="Haas B."/>
            <person name="Abouelleil A."/>
            <person name="Alvarado L."/>
            <person name="Arachchi H.M."/>
            <person name="Berlin A."/>
            <person name="Chapman S.B."/>
            <person name="Gearin G."/>
            <person name="Goldberg J."/>
            <person name="Griggs A."/>
            <person name="Gujja S."/>
            <person name="Hansen M."/>
            <person name="Heiman D."/>
            <person name="Howarth C."/>
            <person name="Larimer J."/>
            <person name="Lui A."/>
            <person name="MacDonald P.J.P."/>
            <person name="McCowen C."/>
            <person name="Montmayeur A."/>
            <person name="Murphy C."/>
            <person name="Neiman D."/>
            <person name="Pearson M."/>
            <person name="Priest M."/>
            <person name="Roberts A."/>
            <person name="Saif S."/>
            <person name="Shea T."/>
            <person name="Sisk P."/>
            <person name="Stolte C."/>
            <person name="Sykes S."/>
            <person name="Wortman J."/>
            <person name="Nusbaum C."/>
            <person name="Birren B."/>
        </authorList>
    </citation>
    <scope>NUCLEOTIDE SEQUENCE [LARGE SCALE GENOMIC DNA]</scope>
    <source>
        <strain evidence="4">ATCC 50505</strain>
    </source>
</reference>
<name>L2GMY7_VITCO</name>
<protein>
    <submittedName>
        <fullName evidence="3">Uncharacterized protein</fullName>
    </submittedName>
</protein>
<proteinExistence type="predicted"/>
<keyword evidence="4" id="KW-1185">Reference proteome</keyword>
<dbReference type="EMBL" id="JH370134">
    <property type="protein sequence ID" value="ELA42186.1"/>
    <property type="molecule type" value="Genomic_DNA"/>
</dbReference>